<evidence type="ECO:0000256" key="3">
    <source>
        <dbReference type="ARBA" id="ARBA00022448"/>
    </source>
</evidence>
<dbReference type="SUPFAM" id="SSF47473">
    <property type="entry name" value="EF-hand"/>
    <property type="match status" value="2"/>
</dbReference>
<keyword evidence="9" id="KW-0809">Transit peptide</keyword>
<sequence>MFDINGDGELDINEFEVVRSVIMGTTAMGRRHRDNLTTGCTLKPGSSNSAFKRYFFGPNGDQKLPISKFLQFHSDLQEEIMRLEFERAEPKNGKITEVQFANSLLVYAGFSENKRRKMIRRVKAKFPIDSDQSSGITYKDFSDFSHLLRSIADVDTALTFYHMAGASINQDTLNHVASTVANLHLSPHVLDVVFTLFDENNDGQLSYREFVGVMRHRLLRGLDKPMDTGFIRLLSAVFHCTKEQINLGISSTYKVRNGSKNFRWSKRDCLSPDTETINLVALVFEDSELFEAEAAELSVDESDDSFSLLIRNDSLFGEINPEEYSTLPRSHHSNLSAHSLATTSIVTPTHHAQTIEFNLISTSQFESSGSNSNDHKSHSASSFIDVGRIHGFLSTLPVHVLSISTSFPCSPSSWPWHLLAYTDFPAFVHAITSDLNCFWNLFNGNASKHSNFVDVIPCDSAFDLTTCNLTCQAEVELVKCDDTFIQTNYQMKCINPSTSTPRNEKDSAIVTHKCLQTSQKLVPLFCVGDQLKISDEMNIVLFPLSGLHPNLLNDSQLCHSTFTAVYLLLINDDSKPEINTSGDISNLSTNHVQNTEGSCDYGLIDDTFSDKNDQLHNTPIVLTLLVQILPSKQLTCPITVNHKLCPFPMVSDLKLFNGQKFTVLLAVVDLLVSKNDNDEFQLHGVLHQRLNYLSDFKFELFLHNQP</sequence>
<keyword evidence="11" id="KW-0496">Mitochondrion</keyword>
<comment type="similarity">
    <text evidence="13">Belongs to the MICU1 family. MICU1 subfamily.</text>
</comment>
<dbReference type="SMART" id="SM00054">
    <property type="entry name" value="EFh"/>
    <property type="match status" value="2"/>
</dbReference>
<evidence type="ECO:0000256" key="13">
    <source>
        <dbReference type="ARBA" id="ARBA00038333"/>
    </source>
</evidence>
<accession>A0AA85AXH1</accession>
<reference evidence="16" key="1">
    <citation type="submission" date="2023-11" db="UniProtKB">
        <authorList>
            <consortium name="WormBaseParasite"/>
        </authorList>
    </citation>
    <scope>IDENTIFICATION</scope>
</reference>
<evidence type="ECO:0000256" key="8">
    <source>
        <dbReference type="ARBA" id="ARBA00022837"/>
    </source>
</evidence>
<evidence type="ECO:0000256" key="11">
    <source>
        <dbReference type="ARBA" id="ARBA00023128"/>
    </source>
</evidence>
<dbReference type="PANTHER" id="PTHR12294">
    <property type="entry name" value="EF HAND DOMAIN FAMILY A1,A2-RELATED"/>
    <property type="match status" value="1"/>
</dbReference>
<evidence type="ECO:0000256" key="1">
    <source>
        <dbReference type="ARBA" id="ARBA00004273"/>
    </source>
</evidence>
<dbReference type="PROSITE" id="PS00018">
    <property type="entry name" value="EF_HAND_1"/>
    <property type="match status" value="2"/>
</dbReference>
<evidence type="ECO:0000256" key="12">
    <source>
        <dbReference type="ARBA" id="ARBA00023136"/>
    </source>
</evidence>
<evidence type="ECO:0000256" key="4">
    <source>
        <dbReference type="ARBA" id="ARBA00022568"/>
    </source>
</evidence>
<keyword evidence="8" id="KW-0106">Calcium</keyword>
<dbReference type="GO" id="GO:0036444">
    <property type="term" value="P:calcium import into the mitochondrion"/>
    <property type="evidence" value="ECO:0007669"/>
    <property type="project" value="TreeGrafter"/>
</dbReference>
<dbReference type="Pfam" id="PF13833">
    <property type="entry name" value="EF-hand_8"/>
    <property type="match status" value="1"/>
</dbReference>
<dbReference type="Gene3D" id="1.10.238.10">
    <property type="entry name" value="EF-hand"/>
    <property type="match status" value="2"/>
</dbReference>
<organism evidence="15 16">
    <name type="scientific">Schistosoma mattheei</name>
    <dbReference type="NCBI Taxonomy" id="31246"/>
    <lineage>
        <taxon>Eukaryota</taxon>
        <taxon>Metazoa</taxon>
        <taxon>Spiralia</taxon>
        <taxon>Lophotrochozoa</taxon>
        <taxon>Platyhelminthes</taxon>
        <taxon>Trematoda</taxon>
        <taxon>Digenea</taxon>
        <taxon>Strigeidida</taxon>
        <taxon>Schistosomatoidea</taxon>
        <taxon>Schistosomatidae</taxon>
        <taxon>Schistosoma</taxon>
    </lineage>
</organism>
<dbReference type="AlphaFoldDB" id="A0AA85AXH1"/>
<dbReference type="Proteomes" id="UP000050791">
    <property type="component" value="Unassembled WGS sequence"/>
</dbReference>
<dbReference type="PANTHER" id="PTHR12294:SF1">
    <property type="entry name" value="CALCIUM UPTAKE PROTEIN 1, MITOCHONDRIAL"/>
    <property type="match status" value="1"/>
</dbReference>
<evidence type="ECO:0000313" key="15">
    <source>
        <dbReference type="Proteomes" id="UP000050791"/>
    </source>
</evidence>
<dbReference type="InterPro" id="IPR039800">
    <property type="entry name" value="MICU1/2/3"/>
</dbReference>
<dbReference type="CDD" id="cd15900">
    <property type="entry name" value="EFh_MICU"/>
    <property type="match status" value="1"/>
</dbReference>
<evidence type="ECO:0000256" key="6">
    <source>
        <dbReference type="ARBA" id="ARBA00022737"/>
    </source>
</evidence>
<evidence type="ECO:0000256" key="5">
    <source>
        <dbReference type="ARBA" id="ARBA00022723"/>
    </source>
</evidence>
<protein>
    <recommendedName>
        <fullName evidence="14">EF-hand domain-containing protein</fullName>
    </recommendedName>
</protein>
<comment type="subcellular location">
    <subcellularLocation>
        <location evidence="1">Mitochondrion inner membrane</location>
    </subcellularLocation>
    <subcellularLocation>
        <location evidence="2">Mitochondrion intermembrane space</location>
    </subcellularLocation>
</comment>
<keyword evidence="3" id="KW-0813">Transport</keyword>
<keyword evidence="4" id="KW-0109">Calcium transport</keyword>
<proteinExistence type="inferred from homology"/>
<feature type="domain" description="EF-hand" evidence="14">
    <location>
        <begin position="185"/>
        <end position="220"/>
    </location>
</feature>
<keyword evidence="7" id="KW-0999">Mitochondrion inner membrane</keyword>
<keyword evidence="5" id="KW-0479">Metal-binding</keyword>
<dbReference type="InterPro" id="IPR011992">
    <property type="entry name" value="EF-hand-dom_pair"/>
</dbReference>
<name>A0AA85AXH1_9TREM</name>
<dbReference type="GO" id="GO:0051560">
    <property type="term" value="P:mitochondrial calcium ion homeostasis"/>
    <property type="evidence" value="ECO:0007669"/>
    <property type="project" value="TreeGrafter"/>
</dbReference>
<dbReference type="GO" id="GO:1990246">
    <property type="term" value="C:uniplex complex"/>
    <property type="evidence" value="ECO:0007669"/>
    <property type="project" value="TreeGrafter"/>
</dbReference>
<evidence type="ECO:0000256" key="9">
    <source>
        <dbReference type="ARBA" id="ARBA00022946"/>
    </source>
</evidence>
<dbReference type="GO" id="GO:0005758">
    <property type="term" value="C:mitochondrial intermembrane space"/>
    <property type="evidence" value="ECO:0007669"/>
    <property type="project" value="UniProtKB-SubCell"/>
</dbReference>
<keyword evidence="12" id="KW-0472">Membrane</keyword>
<dbReference type="InterPro" id="IPR018247">
    <property type="entry name" value="EF_Hand_1_Ca_BS"/>
</dbReference>
<dbReference type="WBParaSite" id="SMTH1_16520.1">
    <property type="protein sequence ID" value="SMTH1_16520.1"/>
    <property type="gene ID" value="SMTH1_16520"/>
</dbReference>
<dbReference type="InterPro" id="IPR002048">
    <property type="entry name" value="EF_hand_dom"/>
</dbReference>
<dbReference type="GO" id="GO:0005509">
    <property type="term" value="F:calcium ion binding"/>
    <property type="evidence" value="ECO:0007669"/>
    <property type="project" value="InterPro"/>
</dbReference>
<evidence type="ECO:0000256" key="7">
    <source>
        <dbReference type="ARBA" id="ARBA00022792"/>
    </source>
</evidence>
<evidence type="ECO:0000259" key="14">
    <source>
        <dbReference type="PROSITE" id="PS50222"/>
    </source>
</evidence>
<evidence type="ECO:0000256" key="2">
    <source>
        <dbReference type="ARBA" id="ARBA00004569"/>
    </source>
</evidence>
<evidence type="ECO:0000313" key="16">
    <source>
        <dbReference type="WBParaSite" id="SMTH1_16520.1"/>
    </source>
</evidence>
<evidence type="ECO:0000256" key="10">
    <source>
        <dbReference type="ARBA" id="ARBA00023065"/>
    </source>
</evidence>
<feature type="domain" description="EF-hand" evidence="14">
    <location>
        <begin position="1"/>
        <end position="25"/>
    </location>
</feature>
<dbReference type="PROSITE" id="PS50222">
    <property type="entry name" value="EF_HAND_2"/>
    <property type="match status" value="2"/>
</dbReference>
<dbReference type="Pfam" id="PF13202">
    <property type="entry name" value="EF-hand_5"/>
    <property type="match status" value="1"/>
</dbReference>
<keyword evidence="6" id="KW-0677">Repeat</keyword>
<keyword evidence="10" id="KW-0406">Ion transport</keyword>